<name>A0A4Q0Y848_9BACT</name>
<sequence length="227" mass="27017">MTMRTYSYELIRDKSILFFGLDSKTNSKVKSSLNNYVNNIDIVQEIPRYVNLANYDLILVDIDEFNINELTHIISNDFYNTPIIFLTSDLNSVDFNQVQNISVKNILLKEPIFLDNLFIYTYIILQKSDKIILKNDFSYSLKDEKFYHKNVEVSLTKLELKVFEYLIKNINRVVSYDEIKRDVWNDKHCSIYSMRNIINKIREKSYYDIISNASKKGYSINNDYTYF</sequence>
<dbReference type="GO" id="GO:0003677">
    <property type="term" value="F:DNA binding"/>
    <property type="evidence" value="ECO:0007669"/>
    <property type="project" value="UniProtKB-KW"/>
</dbReference>
<proteinExistence type="predicted"/>
<reference evidence="3 4" key="1">
    <citation type="submission" date="2017-10" db="EMBL/GenBank/DDBJ databases">
        <title>Genomics of the genus Arcobacter.</title>
        <authorList>
            <person name="Perez-Cataluna A."/>
            <person name="Figueras M.J."/>
        </authorList>
    </citation>
    <scope>NUCLEOTIDE SEQUENCE [LARGE SCALE GENOMIC DNA]</scope>
    <source>
        <strain evidence="3 4">CECT 8993</strain>
    </source>
</reference>
<dbReference type="SUPFAM" id="SSF52172">
    <property type="entry name" value="CheY-like"/>
    <property type="match status" value="1"/>
</dbReference>
<dbReference type="SMART" id="SM00862">
    <property type="entry name" value="Trans_reg_C"/>
    <property type="match status" value="1"/>
</dbReference>
<dbReference type="InterPro" id="IPR001867">
    <property type="entry name" value="OmpR/PhoB-type_DNA-bd"/>
</dbReference>
<dbReference type="Pfam" id="PF00486">
    <property type="entry name" value="Trans_reg_C"/>
    <property type="match status" value="1"/>
</dbReference>
<dbReference type="InterPro" id="IPR016032">
    <property type="entry name" value="Sig_transdc_resp-reg_C-effctor"/>
</dbReference>
<protein>
    <recommendedName>
        <fullName evidence="2">OmpR/PhoB-type domain-containing protein</fullName>
    </recommendedName>
</protein>
<evidence type="ECO:0000259" key="2">
    <source>
        <dbReference type="SMART" id="SM00862"/>
    </source>
</evidence>
<dbReference type="InterPro" id="IPR036388">
    <property type="entry name" value="WH-like_DNA-bd_sf"/>
</dbReference>
<organism evidence="3 4">
    <name type="scientific">Halarcobacter ebronensis</name>
    <dbReference type="NCBI Taxonomy" id="1462615"/>
    <lineage>
        <taxon>Bacteria</taxon>
        <taxon>Pseudomonadati</taxon>
        <taxon>Campylobacterota</taxon>
        <taxon>Epsilonproteobacteria</taxon>
        <taxon>Campylobacterales</taxon>
        <taxon>Arcobacteraceae</taxon>
        <taxon>Halarcobacter</taxon>
    </lineage>
</organism>
<dbReference type="SUPFAM" id="SSF46894">
    <property type="entry name" value="C-terminal effector domain of the bipartite response regulators"/>
    <property type="match status" value="1"/>
</dbReference>
<keyword evidence="1" id="KW-0238">DNA-binding</keyword>
<evidence type="ECO:0000313" key="3">
    <source>
        <dbReference type="EMBL" id="RXJ65634.1"/>
    </source>
</evidence>
<dbReference type="AlphaFoldDB" id="A0A4Q0Y848"/>
<evidence type="ECO:0000256" key="1">
    <source>
        <dbReference type="ARBA" id="ARBA00023125"/>
    </source>
</evidence>
<dbReference type="GO" id="GO:0000160">
    <property type="term" value="P:phosphorelay signal transduction system"/>
    <property type="evidence" value="ECO:0007669"/>
    <property type="project" value="InterPro"/>
</dbReference>
<feature type="domain" description="OmpR/PhoB-type" evidence="2">
    <location>
        <begin position="150"/>
        <end position="220"/>
    </location>
</feature>
<dbReference type="EMBL" id="PDKJ01000023">
    <property type="protein sequence ID" value="RXJ65634.1"/>
    <property type="molecule type" value="Genomic_DNA"/>
</dbReference>
<dbReference type="Proteomes" id="UP000290172">
    <property type="component" value="Unassembled WGS sequence"/>
</dbReference>
<dbReference type="InterPro" id="IPR011006">
    <property type="entry name" value="CheY-like_superfamily"/>
</dbReference>
<evidence type="ECO:0000313" key="4">
    <source>
        <dbReference type="Proteomes" id="UP000290172"/>
    </source>
</evidence>
<comment type="caution">
    <text evidence="3">The sequence shown here is derived from an EMBL/GenBank/DDBJ whole genome shotgun (WGS) entry which is preliminary data.</text>
</comment>
<dbReference type="RefSeq" id="WP_128983492.1">
    <property type="nucleotide sequence ID" value="NZ_PDKJ01000023.1"/>
</dbReference>
<gene>
    <name evidence="3" type="ORF">CRV08_14795</name>
</gene>
<dbReference type="Gene3D" id="1.10.10.10">
    <property type="entry name" value="Winged helix-like DNA-binding domain superfamily/Winged helix DNA-binding domain"/>
    <property type="match status" value="1"/>
</dbReference>
<accession>A0A4Q0Y848</accession>
<dbReference type="GO" id="GO:0006355">
    <property type="term" value="P:regulation of DNA-templated transcription"/>
    <property type="evidence" value="ECO:0007669"/>
    <property type="project" value="InterPro"/>
</dbReference>